<comment type="caution">
    <text evidence="2">The sequence shown here is derived from an EMBL/GenBank/DDBJ whole genome shotgun (WGS) entry which is preliminary data.</text>
</comment>
<keyword evidence="1" id="KW-0472">Membrane</keyword>
<organism evidence="2 3">
    <name type="scientific">Novosphingobium pokkalii</name>
    <dbReference type="NCBI Taxonomy" id="1770194"/>
    <lineage>
        <taxon>Bacteria</taxon>
        <taxon>Pseudomonadati</taxon>
        <taxon>Pseudomonadota</taxon>
        <taxon>Alphaproteobacteria</taxon>
        <taxon>Sphingomonadales</taxon>
        <taxon>Sphingomonadaceae</taxon>
        <taxon>Novosphingobium</taxon>
    </lineage>
</organism>
<evidence type="ECO:0000313" key="3">
    <source>
        <dbReference type="Proteomes" id="UP001595683"/>
    </source>
</evidence>
<reference evidence="3" key="1">
    <citation type="journal article" date="2019" name="Int. J. Syst. Evol. Microbiol.">
        <title>The Global Catalogue of Microorganisms (GCM) 10K type strain sequencing project: providing services to taxonomists for standard genome sequencing and annotation.</title>
        <authorList>
            <consortium name="The Broad Institute Genomics Platform"/>
            <consortium name="The Broad Institute Genome Sequencing Center for Infectious Disease"/>
            <person name="Wu L."/>
            <person name="Ma J."/>
        </authorList>
    </citation>
    <scope>NUCLEOTIDE SEQUENCE [LARGE SCALE GENOMIC DNA]</scope>
    <source>
        <strain evidence="3">KCTC 42224</strain>
    </source>
</reference>
<keyword evidence="3" id="KW-1185">Reference proteome</keyword>
<evidence type="ECO:0000313" key="2">
    <source>
        <dbReference type="EMBL" id="MFC3670150.1"/>
    </source>
</evidence>
<keyword evidence="1" id="KW-0812">Transmembrane</keyword>
<accession>A0ABV7UZA1</accession>
<protein>
    <submittedName>
        <fullName evidence="2">Uncharacterized protein</fullName>
    </submittedName>
</protein>
<feature type="transmembrane region" description="Helical" evidence="1">
    <location>
        <begin position="50"/>
        <end position="68"/>
    </location>
</feature>
<sequence length="135" mass="13374">MTILLLCGLVAAVALVRFVFSLATVALPASIGIALGLAMRSAGCAPGTSLLLSLLAATAALGLGSAAFRTARTPLVRLLVAMIFVLPAAVAGYGLGQAICALFLDQQIVATVLGLLCASAAAQAAHRTLQSSSPA</sequence>
<evidence type="ECO:0000256" key="1">
    <source>
        <dbReference type="SAM" id="Phobius"/>
    </source>
</evidence>
<dbReference type="RefSeq" id="WP_191325004.1">
    <property type="nucleotide sequence ID" value="NZ_BMZP01000013.1"/>
</dbReference>
<proteinExistence type="predicted"/>
<gene>
    <name evidence="2" type="ORF">ACFOOT_01810</name>
</gene>
<keyword evidence="1" id="KW-1133">Transmembrane helix</keyword>
<feature type="transmembrane region" description="Helical" evidence="1">
    <location>
        <begin position="75"/>
        <end position="95"/>
    </location>
</feature>
<name>A0ABV7UZA1_9SPHN</name>
<dbReference type="Proteomes" id="UP001595683">
    <property type="component" value="Unassembled WGS sequence"/>
</dbReference>
<dbReference type="EMBL" id="JBHRYE010000003">
    <property type="protein sequence ID" value="MFC3670150.1"/>
    <property type="molecule type" value="Genomic_DNA"/>
</dbReference>